<organism evidence="3 5">
    <name type="scientific">Volvox reticuliferus</name>
    <dbReference type="NCBI Taxonomy" id="1737510"/>
    <lineage>
        <taxon>Eukaryota</taxon>
        <taxon>Viridiplantae</taxon>
        <taxon>Chlorophyta</taxon>
        <taxon>core chlorophytes</taxon>
        <taxon>Chlorophyceae</taxon>
        <taxon>CS clade</taxon>
        <taxon>Chlamydomonadales</taxon>
        <taxon>Volvocaceae</taxon>
        <taxon>Volvox</taxon>
    </lineage>
</organism>
<evidence type="ECO:0000313" key="4">
    <source>
        <dbReference type="EMBL" id="GIM03934.1"/>
    </source>
</evidence>
<dbReference type="Proteomes" id="UP000747110">
    <property type="component" value="Unassembled WGS sequence"/>
</dbReference>
<evidence type="ECO:0000259" key="2">
    <source>
        <dbReference type="Pfam" id="PF12499"/>
    </source>
</evidence>
<feature type="non-terminal residue" evidence="3">
    <location>
        <position position="525"/>
    </location>
</feature>
<feature type="chain" id="PRO_5036271628" description="Pherophorin domain-containing protein" evidence="1">
    <location>
        <begin position="30"/>
        <end position="525"/>
    </location>
</feature>
<name>A0A8J4FHU7_9CHLO</name>
<dbReference type="EMBL" id="BNCQ01000015">
    <property type="protein sequence ID" value="GIM03934.1"/>
    <property type="molecule type" value="Genomic_DNA"/>
</dbReference>
<comment type="caution">
    <text evidence="3">The sequence shown here is derived from an EMBL/GenBank/DDBJ whole genome shotgun (WGS) entry which is preliminary data.</text>
</comment>
<evidence type="ECO:0000313" key="3">
    <source>
        <dbReference type="EMBL" id="GIL76957.1"/>
    </source>
</evidence>
<evidence type="ECO:0000256" key="1">
    <source>
        <dbReference type="SAM" id="SignalP"/>
    </source>
</evidence>
<accession>A0A8J4FHU7</accession>
<keyword evidence="1" id="KW-0732">Signal</keyword>
<dbReference type="EMBL" id="BNCP01000009">
    <property type="protein sequence ID" value="GIL76957.1"/>
    <property type="molecule type" value="Genomic_DNA"/>
</dbReference>
<dbReference type="OrthoDB" id="554202at2759"/>
<feature type="signal peptide" evidence="1">
    <location>
        <begin position="1"/>
        <end position="29"/>
    </location>
</feature>
<protein>
    <recommendedName>
        <fullName evidence="2">Pherophorin domain-containing protein</fullName>
    </recommendedName>
</protein>
<dbReference type="AlphaFoldDB" id="A0A8J4FHU7"/>
<feature type="domain" description="Pherophorin" evidence="2">
    <location>
        <begin position="49"/>
        <end position="203"/>
    </location>
</feature>
<proteinExistence type="predicted"/>
<dbReference type="Pfam" id="PF12499">
    <property type="entry name" value="DUF3707"/>
    <property type="match status" value="2"/>
</dbReference>
<evidence type="ECO:0000313" key="5">
    <source>
        <dbReference type="Proteomes" id="UP000747110"/>
    </source>
</evidence>
<dbReference type="InterPro" id="IPR024616">
    <property type="entry name" value="Pherophorin"/>
</dbReference>
<sequence length="525" mass="55288">GAVSYIMARTAYFTLLFAAALAVGWVANAADYDDGLSGQGIQTGIITQFPYRSCNSSNGAYRLAPVWVPLGSGKYCFTIEVRQDAQACSGDCCTSGLHKIEFNVSSSCLVPGSSVTATLNGVPTRVSPSYDKPPLGPVGSTVLKITQLGLDPVTAQGAELCITLKPNRGRQGCTTLEQLCSSPGFPAGTCTAATFDASCDCCPVSQVVQAQPPPPPPPPPPPAVPAYRPCEVCVAAKLIPPANDIRPYRFDAATCAAIQRNISDAMNAALNASNISPIPAPFAPNSTTCFDDTVLTCGSFNGADVSKLESLFNDVSGLLSYFIEVASSGDICNPKLEGYSVLITTDDNSCLDISQSASCFLPREPFPNCTCDTTQGVLPFVVSPTYYPRASPFFGPSTTEYCFTISTLPPADIVNSTCYQAGDKLAKIEWYADESLKSMVKGYTITPFGGPSKKVSPSWGASGVSTLKVTLNWNDTEANGGLVCVAIMKAVNMETLCKGAPGQCYASVFNRDNSDYCCPIFRTGP</sequence>
<dbReference type="Proteomes" id="UP000722791">
    <property type="component" value="Unassembled WGS sequence"/>
</dbReference>
<keyword evidence="5" id="KW-1185">Reference proteome</keyword>
<reference evidence="3" key="1">
    <citation type="journal article" date="2021" name="Proc. Natl. Acad. Sci. U.S.A.">
        <title>Three genomes in the algal genus Volvox reveal the fate of a haploid sex-determining region after a transition to homothallism.</title>
        <authorList>
            <person name="Yamamoto K."/>
            <person name="Hamaji T."/>
            <person name="Kawai-Toyooka H."/>
            <person name="Matsuzaki R."/>
            <person name="Takahashi F."/>
            <person name="Nishimura Y."/>
            <person name="Kawachi M."/>
            <person name="Noguchi H."/>
            <person name="Minakuchi Y."/>
            <person name="Umen J.G."/>
            <person name="Toyoda A."/>
            <person name="Nozaki H."/>
        </authorList>
    </citation>
    <scope>NUCLEOTIDE SEQUENCE</scope>
    <source>
        <strain evidence="4">NIES-3785</strain>
        <strain evidence="3">NIES-3786</strain>
    </source>
</reference>
<gene>
    <name evidence="3" type="ORF">Vretifemale_6514</name>
    <name evidence="4" type="ORF">Vretimale_8588</name>
</gene>
<feature type="domain" description="Pherophorin" evidence="2">
    <location>
        <begin position="366"/>
        <end position="519"/>
    </location>
</feature>